<dbReference type="PROSITE" id="PS00356">
    <property type="entry name" value="HTH_LACI_1"/>
    <property type="match status" value="1"/>
</dbReference>
<evidence type="ECO:0000256" key="1">
    <source>
        <dbReference type="ARBA" id="ARBA00023015"/>
    </source>
</evidence>
<feature type="domain" description="HTH lacI-type" evidence="4">
    <location>
        <begin position="3"/>
        <end position="57"/>
    </location>
</feature>
<proteinExistence type="predicted"/>
<dbReference type="STRING" id="1216932.CM240_0518"/>
<dbReference type="PRINTS" id="PR00036">
    <property type="entry name" value="HTHLACI"/>
</dbReference>
<dbReference type="OrthoDB" id="9784962at2"/>
<dbReference type="InterPro" id="IPR001761">
    <property type="entry name" value="Peripla_BP/Lac1_sug-bd_dom"/>
</dbReference>
<dbReference type="PANTHER" id="PTHR30146:SF149">
    <property type="entry name" value="HTH-TYPE TRANSCRIPTIONAL REGULATOR EBGR"/>
    <property type="match status" value="1"/>
</dbReference>
<dbReference type="SMART" id="SM00354">
    <property type="entry name" value="HTH_LACI"/>
    <property type="match status" value="1"/>
</dbReference>
<dbReference type="FunFam" id="1.10.260.40:FF:000002">
    <property type="entry name" value="HTH-type transcriptional repressor PurR"/>
    <property type="match status" value="1"/>
</dbReference>
<sequence length="333" mass="37205">MVASIKDVAREAGVSIATVSRVLNEVDVVNEETKKRVMEAIKKLGYRPNIVARSLKTQRTKTVGIVMPDISSAFYPEIVRGAEDVANIYNYNIILCNTDLDTGREKDYLRVLKEKMVDGIIYMSNSLAPEILQLTKDLDLPTVLVETNDDEKIFPSVTIDNEGAALDATSYLIQKGNKSIAYIGTHYEVKNASAKRYLGYKAALEEADMKVDSSKVIFTGLKAKHGEEAIEELTRRNVKFDSIVCCSDELAMGAINKLREKGIKVPEDVDVVSFNNTYVASIYYPKLTTIDQPSYDMGSVGMRMLIKIINKKPLDVTQYVLPHNLIERDSCKK</sequence>
<accession>W6RTR4</accession>
<evidence type="ECO:0000259" key="4">
    <source>
        <dbReference type="PROSITE" id="PS50932"/>
    </source>
</evidence>
<dbReference type="Proteomes" id="UP000019426">
    <property type="component" value="Chromosome M2/40_rep1"/>
</dbReference>
<dbReference type="SUPFAM" id="SSF47413">
    <property type="entry name" value="lambda repressor-like DNA-binding domains"/>
    <property type="match status" value="1"/>
</dbReference>
<dbReference type="InterPro" id="IPR010982">
    <property type="entry name" value="Lambda_DNA-bd_dom_sf"/>
</dbReference>
<dbReference type="Gene3D" id="3.40.50.2300">
    <property type="match status" value="2"/>
</dbReference>
<dbReference type="HOGENOM" id="CLU_037628_6_0_9"/>
<dbReference type="PANTHER" id="PTHR30146">
    <property type="entry name" value="LACI-RELATED TRANSCRIPTIONAL REPRESSOR"/>
    <property type="match status" value="1"/>
</dbReference>
<evidence type="ECO:0000256" key="2">
    <source>
        <dbReference type="ARBA" id="ARBA00023125"/>
    </source>
</evidence>
<dbReference type="eggNOG" id="COG1609">
    <property type="taxonomic scope" value="Bacteria"/>
</dbReference>
<dbReference type="InterPro" id="IPR028082">
    <property type="entry name" value="Peripla_BP_I"/>
</dbReference>
<gene>
    <name evidence="5" type="primary">regA</name>
    <name evidence="5" type="ORF">CM240_0518</name>
</gene>
<evidence type="ECO:0000313" key="5">
    <source>
        <dbReference type="EMBL" id="CDM67683.1"/>
    </source>
</evidence>
<dbReference type="GO" id="GO:0003700">
    <property type="term" value="F:DNA-binding transcription factor activity"/>
    <property type="evidence" value="ECO:0007669"/>
    <property type="project" value="TreeGrafter"/>
</dbReference>
<keyword evidence="2" id="KW-0238">DNA-binding</keyword>
<dbReference type="Pfam" id="PF00532">
    <property type="entry name" value="Peripla_BP_1"/>
    <property type="match status" value="1"/>
</dbReference>
<reference evidence="5 6" key="1">
    <citation type="submission" date="2013-11" db="EMBL/GenBank/DDBJ databases">
        <title>Complete genome sequence of Clostridum sp. M2/40.</title>
        <authorList>
            <person name="Wibberg D."/>
            <person name="Puehler A."/>
            <person name="Schlueter A."/>
        </authorList>
    </citation>
    <scope>NUCLEOTIDE SEQUENCE [LARGE SCALE GENOMIC DNA]</scope>
    <source>
        <strain evidence="6">M2/40</strain>
    </source>
</reference>
<evidence type="ECO:0000256" key="3">
    <source>
        <dbReference type="ARBA" id="ARBA00023163"/>
    </source>
</evidence>
<dbReference type="GO" id="GO:0000976">
    <property type="term" value="F:transcription cis-regulatory region binding"/>
    <property type="evidence" value="ECO:0007669"/>
    <property type="project" value="TreeGrafter"/>
</dbReference>
<organism evidence="5 6">
    <name type="scientific">Clostridium bornimense</name>
    <dbReference type="NCBI Taxonomy" id="1216932"/>
    <lineage>
        <taxon>Bacteria</taxon>
        <taxon>Bacillati</taxon>
        <taxon>Bacillota</taxon>
        <taxon>Clostridia</taxon>
        <taxon>Eubacteriales</taxon>
        <taxon>Clostridiaceae</taxon>
        <taxon>Clostridium</taxon>
    </lineage>
</organism>
<keyword evidence="1" id="KW-0805">Transcription regulation</keyword>
<evidence type="ECO:0000313" key="6">
    <source>
        <dbReference type="Proteomes" id="UP000019426"/>
    </source>
</evidence>
<dbReference type="Pfam" id="PF00356">
    <property type="entry name" value="LacI"/>
    <property type="match status" value="1"/>
</dbReference>
<dbReference type="SUPFAM" id="SSF53822">
    <property type="entry name" value="Periplasmic binding protein-like I"/>
    <property type="match status" value="1"/>
</dbReference>
<dbReference type="RefSeq" id="WP_044036171.1">
    <property type="nucleotide sequence ID" value="NZ_HG917868.1"/>
</dbReference>
<protein>
    <submittedName>
        <fullName evidence="5">HTH-type transcriptional regulator RegA</fullName>
    </submittedName>
</protein>
<name>W6RTR4_9CLOT</name>
<dbReference type="EMBL" id="HG917868">
    <property type="protein sequence ID" value="CDM67683.1"/>
    <property type="molecule type" value="Genomic_DNA"/>
</dbReference>
<dbReference type="KEGG" id="clt:CM240_0518"/>
<dbReference type="PROSITE" id="PS50932">
    <property type="entry name" value="HTH_LACI_2"/>
    <property type="match status" value="1"/>
</dbReference>
<dbReference type="CDD" id="cd19975">
    <property type="entry name" value="PBP1_CcpA-like"/>
    <property type="match status" value="1"/>
</dbReference>
<dbReference type="Gene3D" id="1.10.260.40">
    <property type="entry name" value="lambda repressor-like DNA-binding domains"/>
    <property type="match status" value="1"/>
</dbReference>
<dbReference type="AlphaFoldDB" id="W6RTR4"/>
<keyword evidence="3" id="KW-0804">Transcription</keyword>
<dbReference type="PATRIC" id="fig|1216932.3.peg.502"/>
<dbReference type="InterPro" id="IPR000843">
    <property type="entry name" value="HTH_LacI"/>
</dbReference>
<dbReference type="CDD" id="cd01392">
    <property type="entry name" value="HTH_LacI"/>
    <property type="match status" value="1"/>
</dbReference>
<keyword evidence="6" id="KW-1185">Reference proteome</keyword>